<evidence type="ECO:0000313" key="11">
    <source>
        <dbReference type="Proteomes" id="UP000295719"/>
    </source>
</evidence>
<dbReference type="GO" id="GO:0005507">
    <property type="term" value="F:copper ion binding"/>
    <property type="evidence" value="ECO:0007669"/>
    <property type="project" value="TreeGrafter"/>
</dbReference>
<feature type="region of interest" description="Disordered" evidence="9">
    <location>
        <begin position="218"/>
        <end position="246"/>
    </location>
</feature>
<keyword evidence="3" id="KW-0808">Transferase</keyword>
<organism evidence="10 11">
    <name type="scientific">Biostraticola tofi</name>
    <dbReference type="NCBI Taxonomy" id="466109"/>
    <lineage>
        <taxon>Bacteria</taxon>
        <taxon>Pseudomonadati</taxon>
        <taxon>Pseudomonadota</taxon>
        <taxon>Gammaproteobacteria</taxon>
        <taxon>Enterobacterales</taxon>
        <taxon>Bruguierivoracaceae</taxon>
        <taxon>Biostraticola</taxon>
    </lineage>
</organism>
<evidence type="ECO:0000256" key="8">
    <source>
        <dbReference type="ARBA" id="ARBA00049893"/>
    </source>
</evidence>
<name>A0A4R3Z2H5_9GAMM</name>
<evidence type="ECO:0000313" key="10">
    <source>
        <dbReference type="EMBL" id="TCV99991.1"/>
    </source>
</evidence>
<evidence type="ECO:0000256" key="6">
    <source>
        <dbReference type="ARBA" id="ARBA00047989"/>
    </source>
</evidence>
<dbReference type="OrthoDB" id="4279at2"/>
<dbReference type="PANTHER" id="PTHR30616">
    <property type="entry name" value="UNCHARACTERIZED PROTEIN YFIH"/>
    <property type="match status" value="1"/>
</dbReference>
<comment type="catalytic activity">
    <reaction evidence="7">
        <text>adenosine + phosphate = alpha-D-ribose 1-phosphate + adenine</text>
        <dbReference type="Rhea" id="RHEA:27642"/>
        <dbReference type="ChEBI" id="CHEBI:16335"/>
        <dbReference type="ChEBI" id="CHEBI:16708"/>
        <dbReference type="ChEBI" id="CHEBI:43474"/>
        <dbReference type="ChEBI" id="CHEBI:57720"/>
        <dbReference type="EC" id="2.4.2.1"/>
    </reaction>
    <physiologicalReaction direction="left-to-right" evidence="7">
        <dbReference type="Rhea" id="RHEA:27643"/>
    </physiologicalReaction>
</comment>
<evidence type="ECO:0000256" key="7">
    <source>
        <dbReference type="ARBA" id="ARBA00048968"/>
    </source>
</evidence>
<dbReference type="CDD" id="cd16833">
    <property type="entry name" value="YfiH"/>
    <property type="match status" value="1"/>
</dbReference>
<dbReference type="InterPro" id="IPR011324">
    <property type="entry name" value="Cytotoxic_necrot_fac-like_cat"/>
</dbReference>
<comment type="catalytic activity">
    <reaction evidence="1">
        <text>inosine + phosphate = alpha-D-ribose 1-phosphate + hypoxanthine</text>
        <dbReference type="Rhea" id="RHEA:27646"/>
        <dbReference type="ChEBI" id="CHEBI:17368"/>
        <dbReference type="ChEBI" id="CHEBI:17596"/>
        <dbReference type="ChEBI" id="CHEBI:43474"/>
        <dbReference type="ChEBI" id="CHEBI:57720"/>
        <dbReference type="EC" id="2.4.2.1"/>
    </reaction>
    <physiologicalReaction direction="left-to-right" evidence="1">
        <dbReference type="Rhea" id="RHEA:27647"/>
    </physiologicalReaction>
</comment>
<keyword evidence="5" id="KW-0862">Zinc</keyword>
<dbReference type="EMBL" id="SMCR01000001">
    <property type="protein sequence ID" value="TCV99991.1"/>
    <property type="molecule type" value="Genomic_DNA"/>
</dbReference>
<protein>
    <submittedName>
        <fullName evidence="10">YfiH family protein</fullName>
    </submittedName>
</protein>
<evidence type="ECO:0000256" key="1">
    <source>
        <dbReference type="ARBA" id="ARBA00000553"/>
    </source>
</evidence>
<evidence type="ECO:0000256" key="4">
    <source>
        <dbReference type="ARBA" id="ARBA00022723"/>
    </source>
</evidence>
<reference evidence="10 11" key="1">
    <citation type="submission" date="2019-03" db="EMBL/GenBank/DDBJ databases">
        <title>Genomic Encyclopedia of Type Strains, Phase IV (KMG-IV): sequencing the most valuable type-strain genomes for metagenomic binning, comparative biology and taxonomic classification.</title>
        <authorList>
            <person name="Goeker M."/>
        </authorList>
    </citation>
    <scope>NUCLEOTIDE SEQUENCE [LARGE SCALE GENOMIC DNA]</scope>
    <source>
        <strain evidence="10 11">DSM 19580</strain>
    </source>
</reference>
<dbReference type="SUPFAM" id="SSF64438">
    <property type="entry name" value="CNF1/YfiH-like putative cysteine hydrolases"/>
    <property type="match status" value="1"/>
</dbReference>
<dbReference type="PANTHER" id="PTHR30616:SF3">
    <property type="entry name" value="PURINE NUCLEOSIDE PHOSPHORYLASE"/>
    <property type="match status" value="1"/>
</dbReference>
<dbReference type="Gene3D" id="3.60.140.10">
    <property type="entry name" value="CNF1/YfiH-like putative cysteine hydrolases"/>
    <property type="match status" value="1"/>
</dbReference>
<evidence type="ECO:0000256" key="9">
    <source>
        <dbReference type="SAM" id="MobiDB-lite"/>
    </source>
</evidence>
<evidence type="ECO:0000256" key="2">
    <source>
        <dbReference type="ARBA" id="ARBA00007353"/>
    </source>
</evidence>
<proteinExistence type="inferred from homology"/>
<dbReference type="InterPro" id="IPR003730">
    <property type="entry name" value="Cu_polyphenol_OxRdtase"/>
</dbReference>
<gene>
    <name evidence="10" type="ORF">EDC52_101333</name>
</gene>
<comment type="catalytic activity">
    <reaction evidence="6">
        <text>adenosine + H2O + H(+) = inosine + NH4(+)</text>
        <dbReference type="Rhea" id="RHEA:24408"/>
        <dbReference type="ChEBI" id="CHEBI:15377"/>
        <dbReference type="ChEBI" id="CHEBI:15378"/>
        <dbReference type="ChEBI" id="CHEBI:16335"/>
        <dbReference type="ChEBI" id="CHEBI:17596"/>
        <dbReference type="ChEBI" id="CHEBI:28938"/>
        <dbReference type="EC" id="3.5.4.4"/>
    </reaction>
    <physiologicalReaction direction="left-to-right" evidence="6">
        <dbReference type="Rhea" id="RHEA:24409"/>
    </physiologicalReaction>
</comment>
<dbReference type="GO" id="GO:0017061">
    <property type="term" value="F:S-methyl-5-thioadenosine phosphorylase activity"/>
    <property type="evidence" value="ECO:0007669"/>
    <property type="project" value="UniProtKB-EC"/>
</dbReference>
<keyword evidence="11" id="KW-1185">Reference proteome</keyword>
<comment type="caution">
    <text evidence="10">The sequence shown here is derived from an EMBL/GenBank/DDBJ whole genome shotgun (WGS) entry which is preliminary data.</text>
</comment>
<evidence type="ECO:0000256" key="3">
    <source>
        <dbReference type="ARBA" id="ARBA00022679"/>
    </source>
</evidence>
<dbReference type="Pfam" id="PF02578">
    <property type="entry name" value="Cu-oxidase_4"/>
    <property type="match status" value="1"/>
</dbReference>
<dbReference type="Proteomes" id="UP000295719">
    <property type="component" value="Unassembled WGS sequence"/>
</dbReference>
<dbReference type="AlphaFoldDB" id="A0A4R3Z2H5"/>
<evidence type="ECO:0000256" key="5">
    <source>
        <dbReference type="ARBA" id="ARBA00022833"/>
    </source>
</evidence>
<keyword evidence="4" id="KW-0479">Metal-binding</keyword>
<dbReference type="InterPro" id="IPR038371">
    <property type="entry name" value="Cu_polyphenol_OxRdtase_sf"/>
</dbReference>
<dbReference type="RefSeq" id="WP_131863518.1">
    <property type="nucleotide sequence ID" value="NZ_SMCR01000001.1"/>
</dbReference>
<sequence length="246" mass="26076">MTVYSSLLQSLPGIAHGFGDKSALMPDNLAAWQSTLPQKKQVHGSEIGLVSHAGQACGEVDGLITFTPGVLLTVLTADCLPLLFCRRDGQAIGVVHAGWRGLLAGIIEQFARLIAAQGNHPADWLAVVGPAAGPCCYEVGHPLVADFCRQLTVPTNIITPGNGYLDLPAIAAYKLQQAGFGQSERLNECTICSQPSTASASQAGPACFSYTSFRRNSKKRATDRSYPSIKGRNQHSGLIMLPKTSD</sequence>
<comment type="similarity">
    <text evidence="2">Belongs to the purine nucleoside phosphorylase YfiH/LACC1 family.</text>
</comment>
<comment type="catalytic activity">
    <reaction evidence="8">
        <text>S-methyl-5'-thioadenosine + phosphate = 5-(methylsulfanyl)-alpha-D-ribose 1-phosphate + adenine</text>
        <dbReference type="Rhea" id="RHEA:11852"/>
        <dbReference type="ChEBI" id="CHEBI:16708"/>
        <dbReference type="ChEBI" id="CHEBI:17509"/>
        <dbReference type="ChEBI" id="CHEBI:43474"/>
        <dbReference type="ChEBI" id="CHEBI:58533"/>
        <dbReference type="EC" id="2.4.2.28"/>
    </reaction>
    <physiologicalReaction direction="left-to-right" evidence="8">
        <dbReference type="Rhea" id="RHEA:11853"/>
    </physiologicalReaction>
</comment>
<accession>A0A4R3Z2H5</accession>